<evidence type="ECO:0000313" key="2">
    <source>
        <dbReference type="Proteomes" id="UP000298663"/>
    </source>
</evidence>
<accession>A0A4U5P970</accession>
<dbReference type="EMBL" id="AZBU02000002">
    <property type="protein sequence ID" value="TKR92670.1"/>
    <property type="molecule type" value="Genomic_DNA"/>
</dbReference>
<dbReference type="AlphaFoldDB" id="A0A4U5P970"/>
<reference evidence="1 2" key="1">
    <citation type="journal article" date="2015" name="Genome Biol.">
        <title>Comparative genomics of Steinernema reveals deeply conserved gene regulatory networks.</title>
        <authorList>
            <person name="Dillman A.R."/>
            <person name="Macchietto M."/>
            <person name="Porter C.F."/>
            <person name="Rogers A."/>
            <person name="Williams B."/>
            <person name="Antoshechkin I."/>
            <person name="Lee M.M."/>
            <person name="Goodwin Z."/>
            <person name="Lu X."/>
            <person name="Lewis E.E."/>
            <person name="Goodrich-Blair H."/>
            <person name="Stock S.P."/>
            <person name="Adams B.J."/>
            <person name="Sternberg P.W."/>
            <person name="Mortazavi A."/>
        </authorList>
    </citation>
    <scope>NUCLEOTIDE SEQUENCE [LARGE SCALE GENOMIC DNA]</scope>
    <source>
        <strain evidence="1 2">ALL</strain>
    </source>
</reference>
<gene>
    <name evidence="1" type="ORF">L596_007280</name>
</gene>
<keyword evidence="2" id="KW-1185">Reference proteome</keyword>
<sequence>MDSGVTDTGPSVTRTESSSLCLVQKFAVESSFVHTTIVMAGKSSRCSGTLGNTVSRNNRNMATLAFSDTGRCHEVLGFVWGNR</sequence>
<name>A0A4U5P970_STECR</name>
<protein>
    <submittedName>
        <fullName evidence="1">Uncharacterized protein</fullName>
    </submittedName>
</protein>
<comment type="caution">
    <text evidence="1">The sequence shown here is derived from an EMBL/GenBank/DDBJ whole genome shotgun (WGS) entry which is preliminary data.</text>
</comment>
<proteinExistence type="predicted"/>
<dbReference type="Proteomes" id="UP000298663">
    <property type="component" value="Unassembled WGS sequence"/>
</dbReference>
<organism evidence="1 2">
    <name type="scientific">Steinernema carpocapsae</name>
    <name type="common">Entomopathogenic nematode</name>
    <dbReference type="NCBI Taxonomy" id="34508"/>
    <lineage>
        <taxon>Eukaryota</taxon>
        <taxon>Metazoa</taxon>
        <taxon>Ecdysozoa</taxon>
        <taxon>Nematoda</taxon>
        <taxon>Chromadorea</taxon>
        <taxon>Rhabditida</taxon>
        <taxon>Tylenchina</taxon>
        <taxon>Panagrolaimomorpha</taxon>
        <taxon>Strongyloidoidea</taxon>
        <taxon>Steinernematidae</taxon>
        <taxon>Steinernema</taxon>
    </lineage>
</organism>
<evidence type="ECO:0000313" key="1">
    <source>
        <dbReference type="EMBL" id="TKR92670.1"/>
    </source>
</evidence>
<reference evidence="1 2" key="2">
    <citation type="journal article" date="2019" name="G3 (Bethesda)">
        <title>Hybrid Assembly of the Genome of the Entomopathogenic Nematode Steinernema carpocapsae Identifies the X-Chromosome.</title>
        <authorList>
            <person name="Serra L."/>
            <person name="Macchietto M."/>
            <person name="Macias-Munoz A."/>
            <person name="McGill C.J."/>
            <person name="Rodriguez I.M."/>
            <person name="Rodriguez B."/>
            <person name="Murad R."/>
            <person name="Mortazavi A."/>
        </authorList>
    </citation>
    <scope>NUCLEOTIDE SEQUENCE [LARGE SCALE GENOMIC DNA]</scope>
    <source>
        <strain evidence="1 2">ALL</strain>
    </source>
</reference>